<feature type="region of interest" description="Disordered" evidence="6">
    <location>
        <begin position="134"/>
        <end position="155"/>
    </location>
</feature>
<keyword evidence="2" id="KW-0134">Cell wall</keyword>
<accession>A0ABX7NUI3</accession>
<evidence type="ECO:0000256" key="2">
    <source>
        <dbReference type="ARBA" id="ARBA00022512"/>
    </source>
</evidence>
<dbReference type="Gene3D" id="3.80.20.20">
    <property type="entry name" value="Receptor L-domain"/>
    <property type="match status" value="2"/>
</dbReference>
<dbReference type="Proteomes" id="UP000662747">
    <property type="component" value="Chromosome"/>
</dbReference>
<dbReference type="PROSITE" id="PS51257">
    <property type="entry name" value="PROKAR_LIPOPROTEIN"/>
    <property type="match status" value="1"/>
</dbReference>
<evidence type="ECO:0000256" key="5">
    <source>
        <dbReference type="ARBA" id="ARBA00023180"/>
    </source>
</evidence>
<dbReference type="InterPro" id="IPR018247">
    <property type="entry name" value="EF_Hand_1_Ca_BS"/>
</dbReference>
<evidence type="ECO:0000256" key="3">
    <source>
        <dbReference type="ARBA" id="ARBA00022525"/>
    </source>
</evidence>
<keyword evidence="4" id="KW-0732">Signal</keyword>
<dbReference type="Pfam" id="PF23657">
    <property type="entry name" value="DUF7151"/>
    <property type="match status" value="4"/>
</dbReference>
<protein>
    <recommendedName>
        <fullName evidence="7">DUF7151 domain-containing protein</fullName>
    </recommendedName>
</protein>
<reference evidence="8 9" key="1">
    <citation type="submission" date="2021-02" db="EMBL/GenBank/DDBJ databases">
        <title>De Novo genome assembly of isolated myxobacteria.</title>
        <authorList>
            <person name="Stevens D.C."/>
        </authorList>
    </citation>
    <scope>NUCLEOTIDE SEQUENCE [LARGE SCALE GENOMIC DNA]</scope>
    <source>
        <strain evidence="9">SCPEA02</strain>
    </source>
</reference>
<evidence type="ECO:0000256" key="6">
    <source>
        <dbReference type="SAM" id="MobiDB-lite"/>
    </source>
</evidence>
<dbReference type="InterPro" id="IPR055575">
    <property type="entry name" value="DUF7151"/>
</dbReference>
<proteinExistence type="predicted"/>
<comment type="subcellular location">
    <subcellularLocation>
        <location evidence="1">Secreted</location>
        <location evidence="1">Cell wall</location>
    </subcellularLocation>
</comment>
<dbReference type="PANTHER" id="PTHR31018">
    <property type="entry name" value="SPORULATION-SPECIFIC PROTEIN-RELATED"/>
    <property type="match status" value="1"/>
</dbReference>
<feature type="domain" description="DUF7151" evidence="7">
    <location>
        <begin position="77"/>
        <end position="120"/>
    </location>
</feature>
<organism evidence="8 9">
    <name type="scientific">Pyxidicoccus parkwayensis</name>
    <dbReference type="NCBI Taxonomy" id="2813578"/>
    <lineage>
        <taxon>Bacteria</taxon>
        <taxon>Pseudomonadati</taxon>
        <taxon>Myxococcota</taxon>
        <taxon>Myxococcia</taxon>
        <taxon>Myxococcales</taxon>
        <taxon>Cystobacterineae</taxon>
        <taxon>Myxococcaceae</taxon>
        <taxon>Pyxidicoccus</taxon>
    </lineage>
</organism>
<dbReference type="PANTHER" id="PTHR31018:SF3">
    <property type="entry name" value="RECEPTOR PROTEIN-TYROSINE KINASE"/>
    <property type="match status" value="1"/>
</dbReference>
<name>A0ABX7NUI3_9BACT</name>
<evidence type="ECO:0000259" key="7">
    <source>
        <dbReference type="Pfam" id="PF23657"/>
    </source>
</evidence>
<evidence type="ECO:0000313" key="9">
    <source>
        <dbReference type="Proteomes" id="UP000662747"/>
    </source>
</evidence>
<keyword evidence="3" id="KW-0964">Secreted</keyword>
<dbReference type="SUPFAM" id="SSF52058">
    <property type="entry name" value="L domain-like"/>
    <property type="match status" value="2"/>
</dbReference>
<evidence type="ECO:0000313" key="8">
    <source>
        <dbReference type="EMBL" id="QSQ22577.1"/>
    </source>
</evidence>
<sequence length="674" mass="70939">MRRLWMMVLVLAAGCDGIDLKQLVRQHAARTRTAVEPRGAHCEHGGTAFETGLDLDDDGELDDSEVTSTLYACVKVLTSQRPESAGANCELGGQAVLTGPDLNANGALEEAEVTATEYVCATASPGVLVRTRPVPPGDKCANGGQVAHAGRDTDGDHILDDEEITSEVYGCTETDPVLVRLGPVPPAPFGGCRIEGTRVEAGSDVNRNGQLDDGELRASESVCISFNQAVKRLRPEPAGPACPTGGTAVDVGLDVDGNGTLGDSEVTATSYVCQPTLTYDGDYVVDDAADIMALKPISRIRGQLTIMSTPAEEVLLPNLVQVDGRLRITSSAGMKRVELRGLRFVGDFLFVGYNLDLETLMVGGGAEQAVWVETDLGVISNGKLTTLTGLANVAPRRGFEMYDNDALQFTGTLPYLQQLSGDVRIVENQNLQELPLANLQQVGGTLLIQDNPSLAALNGLSSLASVGGDLEIRNNDALVSLAGFNVQSVGGDLGISNNDSLTATGQLPRLKRAGSISVTGNALLESVSDMPSLEFVEGDFYVGANPKLAAVRDFRALGYVGGKLFVGGSPLLNDISGFERLLRLKRLEVRNSDALVSLAALRGLVDMEELVVQENPNLADLGLAGLKRVGTSFVVTDNAKLPTCQATALADATYQGSGKGRVIERNDDASTCGP</sequence>
<dbReference type="InterPro" id="IPR036941">
    <property type="entry name" value="Rcpt_L-dom_sf"/>
</dbReference>
<evidence type="ECO:0000256" key="1">
    <source>
        <dbReference type="ARBA" id="ARBA00004191"/>
    </source>
</evidence>
<keyword evidence="5" id="KW-0325">Glycoprotein</keyword>
<feature type="domain" description="DUF7151" evidence="7">
    <location>
        <begin position="31"/>
        <end position="73"/>
    </location>
</feature>
<dbReference type="InterPro" id="IPR051648">
    <property type="entry name" value="CWI-Assembly_Regulator"/>
</dbReference>
<dbReference type="PROSITE" id="PS00018">
    <property type="entry name" value="EF_HAND_1"/>
    <property type="match status" value="1"/>
</dbReference>
<dbReference type="EMBL" id="CP071090">
    <property type="protein sequence ID" value="QSQ22577.1"/>
    <property type="molecule type" value="Genomic_DNA"/>
</dbReference>
<feature type="domain" description="DUF7151" evidence="7">
    <location>
        <begin position="232"/>
        <end position="273"/>
    </location>
</feature>
<feature type="domain" description="DUF7151" evidence="7">
    <location>
        <begin position="128"/>
        <end position="171"/>
    </location>
</feature>
<dbReference type="RefSeq" id="WP_206724152.1">
    <property type="nucleotide sequence ID" value="NZ_CP071090.1"/>
</dbReference>
<gene>
    <name evidence="8" type="ORF">JY651_46985</name>
</gene>
<keyword evidence="9" id="KW-1185">Reference proteome</keyword>
<evidence type="ECO:0000256" key="4">
    <source>
        <dbReference type="ARBA" id="ARBA00022729"/>
    </source>
</evidence>